<dbReference type="RefSeq" id="XP_024886850.1">
    <property type="nucleotide sequence ID" value="XM_025031082.1"/>
</dbReference>
<accession>A0A6J1QW41</accession>
<dbReference type="Proteomes" id="UP000504618">
    <property type="component" value="Unplaced"/>
</dbReference>
<evidence type="ECO:0000313" key="4">
    <source>
        <dbReference type="RefSeq" id="XP_024886849.1"/>
    </source>
</evidence>
<dbReference type="GeneID" id="112464219"/>
<proteinExistence type="predicted"/>
<feature type="compositionally biased region" description="Polar residues" evidence="1">
    <location>
        <begin position="603"/>
        <end position="613"/>
    </location>
</feature>
<evidence type="ECO:0000313" key="2">
    <source>
        <dbReference type="Proteomes" id="UP000504618"/>
    </source>
</evidence>
<evidence type="ECO:0000313" key="3">
    <source>
        <dbReference type="RefSeq" id="XP_024886848.1"/>
    </source>
</evidence>
<evidence type="ECO:0000313" key="5">
    <source>
        <dbReference type="RefSeq" id="XP_024886850.1"/>
    </source>
</evidence>
<sequence length="642" mass="75125">MEGSKEILTMSAMNPILYRVETYILPEAENLEVINQIQNREIAKQFNTNKSENTSGNNTECEKDALLASYNKREEFARFSAENGKLIGLIKIVKGTTNETETPLDERYDDDIVKHYKNDRSCCSKEHLSVQKTEYQSSVGPEESLYPVRYFRRINSLISIDERSENSLDTKVSDYCRHGYKNGCTSSVSSPEEISDEIFKGNWLQKIEVLKDRETMLREREMNLQKRERELFRKEKKLRIAERILNDKMRQVDELLKLQINPLVDRRLEEAARILSDIEKSGDNLSEYKIPKKDVTRKEDISKKEEIPEKEDISKKEEIPRKDVTRNEYISKKEEIPKKEDISKKGEIPRKDVTKKEDILKREEVARKEEVPRKVEIPRRVEIPKNPQVNPIFDQRHRREESNKKTIHPMRSNSSSRKSSVSRTHSYASVRYRERPRMNYDDLNSTLSAASQDSPKLRTSQWFDPALYQKPHVFQRSASERHPRHKDTTGNTMGKLQKVVEERLDPVIEEEKIFRKVSDNICALQKNEAGFQNYGLVDRIPSIPSSKTERSCDNENRLSSYLDLEIGSKRHSRQNLSSASKDRPVSWTSETNEELQKKRQAYDSMTKQSAETKQSTENKENVACHTTNKIQKKKSKKFFLFR</sequence>
<protein>
    <submittedName>
        <fullName evidence="3 4">Trichohyalin-like isoform X1</fullName>
    </submittedName>
</protein>
<feature type="region of interest" description="Disordered" evidence="1">
    <location>
        <begin position="382"/>
        <end position="435"/>
    </location>
</feature>
<feature type="compositionally biased region" description="Low complexity" evidence="1">
    <location>
        <begin position="411"/>
        <end position="426"/>
    </location>
</feature>
<evidence type="ECO:0000256" key="1">
    <source>
        <dbReference type="SAM" id="MobiDB-lite"/>
    </source>
</evidence>
<dbReference type="RefSeq" id="XP_024886848.1">
    <property type="nucleotide sequence ID" value="XM_025031080.1"/>
</dbReference>
<name>A0A6J1QW41_9HYME</name>
<dbReference type="OrthoDB" id="248923at2759"/>
<organism evidence="2 4">
    <name type="scientific">Temnothorax curvispinosus</name>
    <dbReference type="NCBI Taxonomy" id="300111"/>
    <lineage>
        <taxon>Eukaryota</taxon>
        <taxon>Metazoa</taxon>
        <taxon>Ecdysozoa</taxon>
        <taxon>Arthropoda</taxon>
        <taxon>Hexapoda</taxon>
        <taxon>Insecta</taxon>
        <taxon>Pterygota</taxon>
        <taxon>Neoptera</taxon>
        <taxon>Endopterygota</taxon>
        <taxon>Hymenoptera</taxon>
        <taxon>Apocrita</taxon>
        <taxon>Aculeata</taxon>
        <taxon>Formicoidea</taxon>
        <taxon>Formicidae</taxon>
        <taxon>Myrmicinae</taxon>
        <taxon>Temnothorax</taxon>
    </lineage>
</organism>
<feature type="region of interest" description="Disordered" evidence="1">
    <location>
        <begin position="569"/>
        <end position="629"/>
    </location>
</feature>
<dbReference type="RefSeq" id="XP_024886849.1">
    <property type="nucleotide sequence ID" value="XM_025031081.1"/>
</dbReference>
<dbReference type="AlphaFoldDB" id="A0A6J1QW41"/>
<keyword evidence="2" id="KW-1185">Reference proteome</keyword>
<feature type="region of interest" description="Disordered" evidence="1">
    <location>
        <begin position="297"/>
        <end position="319"/>
    </location>
</feature>
<gene>
    <name evidence="3 4 5" type="primary">LOC112464219</name>
</gene>
<feature type="compositionally biased region" description="Basic and acidic residues" evidence="1">
    <location>
        <begin position="394"/>
        <end position="404"/>
    </location>
</feature>
<reference evidence="3 4" key="1">
    <citation type="submission" date="2025-04" db="UniProtKB">
        <authorList>
            <consortium name="RefSeq"/>
        </authorList>
    </citation>
    <scope>IDENTIFICATION</scope>
    <source>
        <tissue evidence="3 4">Whole body</tissue>
    </source>
</reference>